<evidence type="ECO:0000313" key="1">
    <source>
        <dbReference type="EMBL" id="EFX79169.1"/>
    </source>
</evidence>
<dbReference type="HOGENOM" id="CLU_2624517_0_0_1"/>
<accession>E9GMX6</accession>
<sequence length="78" mass="9156">MPTNMLCQSTCIVQLKFFFFSFFRKRIGLNFGECVDGGIRNTFHVFGLRYLCWSNFFILHNCLPFVLEENRTSKTSVS</sequence>
<protein>
    <submittedName>
        <fullName evidence="1">Uncharacterized protein</fullName>
    </submittedName>
</protein>
<reference evidence="1 2" key="1">
    <citation type="journal article" date="2011" name="Science">
        <title>The ecoresponsive genome of Daphnia pulex.</title>
        <authorList>
            <person name="Colbourne J.K."/>
            <person name="Pfrender M.E."/>
            <person name="Gilbert D."/>
            <person name="Thomas W.K."/>
            <person name="Tucker A."/>
            <person name="Oakley T.H."/>
            <person name="Tokishita S."/>
            <person name="Aerts A."/>
            <person name="Arnold G.J."/>
            <person name="Basu M.K."/>
            <person name="Bauer D.J."/>
            <person name="Caceres C.E."/>
            <person name="Carmel L."/>
            <person name="Casola C."/>
            <person name="Choi J.H."/>
            <person name="Detter J.C."/>
            <person name="Dong Q."/>
            <person name="Dusheyko S."/>
            <person name="Eads B.D."/>
            <person name="Frohlich T."/>
            <person name="Geiler-Samerotte K.A."/>
            <person name="Gerlach D."/>
            <person name="Hatcher P."/>
            <person name="Jogdeo S."/>
            <person name="Krijgsveld J."/>
            <person name="Kriventseva E.V."/>
            <person name="Kultz D."/>
            <person name="Laforsch C."/>
            <person name="Lindquist E."/>
            <person name="Lopez J."/>
            <person name="Manak J.R."/>
            <person name="Muller J."/>
            <person name="Pangilinan J."/>
            <person name="Patwardhan R.P."/>
            <person name="Pitluck S."/>
            <person name="Pritham E.J."/>
            <person name="Rechtsteiner A."/>
            <person name="Rho M."/>
            <person name="Rogozin I.B."/>
            <person name="Sakarya O."/>
            <person name="Salamov A."/>
            <person name="Schaack S."/>
            <person name="Shapiro H."/>
            <person name="Shiga Y."/>
            <person name="Skalitzky C."/>
            <person name="Smith Z."/>
            <person name="Souvorov A."/>
            <person name="Sung W."/>
            <person name="Tang Z."/>
            <person name="Tsuchiya D."/>
            <person name="Tu H."/>
            <person name="Vos H."/>
            <person name="Wang M."/>
            <person name="Wolf Y.I."/>
            <person name="Yamagata H."/>
            <person name="Yamada T."/>
            <person name="Ye Y."/>
            <person name="Shaw J.R."/>
            <person name="Andrews J."/>
            <person name="Crease T.J."/>
            <person name="Tang H."/>
            <person name="Lucas S.M."/>
            <person name="Robertson H.M."/>
            <person name="Bork P."/>
            <person name="Koonin E.V."/>
            <person name="Zdobnov E.M."/>
            <person name="Grigoriev I.V."/>
            <person name="Lynch M."/>
            <person name="Boore J.L."/>
        </authorList>
    </citation>
    <scope>NUCLEOTIDE SEQUENCE [LARGE SCALE GENOMIC DNA]</scope>
</reference>
<name>E9GMX6_DAPPU</name>
<organism evidence="1 2">
    <name type="scientific">Daphnia pulex</name>
    <name type="common">Water flea</name>
    <dbReference type="NCBI Taxonomy" id="6669"/>
    <lineage>
        <taxon>Eukaryota</taxon>
        <taxon>Metazoa</taxon>
        <taxon>Ecdysozoa</taxon>
        <taxon>Arthropoda</taxon>
        <taxon>Crustacea</taxon>
        <taxon>Branchiopoda</taxon>
        <taxon>Diplostraca</taxon>
        <taxon>Cladocera</taxon>
        <taxon>Anomopoda</taxon>
        <taxon>Daphniidae</taxon>
        <taxon>Daphnia</taxon>
    </lineage>
</organism>
<gene>
    <name evidence="1" type="ORF">DAPPUDRAFT_304958</name>
</gene>
<dbReference type="KEGG" id="dpx:DAPPUDRAFT_304958"/>
<dbReference type="AlphaFoldDB" id="E9GMX6"/>
<dbReference type="EMBL" id="GL732553">
    <property type="protein sequence ID" value="EFX79169.1"/>
    <property type="molecule type" value="Genomic_DNA"/>
</dbReference>
<dbReference type="Proteomes" id="UP000000305">
    <property type="component" value="Unassembled WGS sequence"/>
</dbReference>
<keyword evidence="2" id="KW-1185">Reference proteome</keyword>
<evidence type="ECO:0000313" key="2">
    <source>
        <dbReference type="Proteomes" id="UP000000305"/>
    </source>
</evidence>
<dbReference type="InParanoid" id="E9GMX6"/>
<proteinExistence type="predicted"/>